<keyword evidence="6" id="KW-1185">Reference proteome</keyword>
<dbReference type="InterPro" id="IPR029070">
    <property type="entry name" value="Chitinase_insertion_sf"/>
</dbReference>
<organism evidence="5 6">
    <name type="scientific">Nakamurella flava</name>
    <dbReference type="NCBI Taxonomy" id="2576308"/>
    <lineage>
        <taxon>Bacteria</taxon>
        <taxon>Bacillati</taxon>
        <taxon>Actinomycetota</taxon>
        <taxon>Actinomycetes</taxon>
        <taxon>Nakamurellales</taxon>
        <taxon>Nakamurellaceae</taxon>
        <taxon>Nakamurella</taxon>
    </lineage>
</organism>
<dbReference type="Proteomes" id="UP000306985">
    <property type="component" value="Unassembled WGS sequence"/>
</dbReference>
<evidence type="ECO:0000313" key="6">
    <source>
        <dbReference type="Proteomes" id="UP000306985"/>
    </source>
</evidence>
<dbReference type="InterPro" id="IPR017853">
    <property type="entry name" value="GH"/>
</dbReference>
<feature type="transmembrane region" description="Helical" evidence="3">
    <location>
        <begin position="45"/>
        <end position="66"/>
    </location>
</feature>
<dbReference type="OrthoDB" id="276604at2"/>
<dbReference type="PROSITE" id="PS51910">
    <property type="entry name" value="GH18_2"/>
    <property type="match status" value="1"/>
</dbReference>
<dbReference type="Pfam" id="PF00704">
    <property type="entry name" value="Glyco_hydro_18"/>
    <property type="match status" value="1"/>
</dbReference>
<dbReference type="GO" id="GO:0016798">
    <property type="term" value="F:hydrolase activity, acting on glycosyl bonds"/>
    <property type="evidence" value="ECO:0007669"/>
    <property type="project" value="UniProtKB-KW"/>
</dbReference>
<evidence type="ECO:0000256" key="1">
    <source>
        <dbReference type="ARBA" id="ARBA00022801"/>
    </source>
</evidence>
<feature type="domain" description="GH18" evidence="4">
    <location>
        <begin position="81"/>
        <end position="394"/>
    </location>
</feature>
<keyword evidence="3" id="KW-0472">Membrane</keyword>
<proteinExistence type="predicted"/>
<gene>
    <name evidence="5" type="ORF">FDO65_09270</name>
</gene>
<dbReference type="PANTHER" id="PTHR46066:SF2">
    <property type="entry name" value="CHITINASE DOMAIN-CONTAINING PROTEIN 1"/>
    <property type="match status" value="1"/>
</dbReference>
<comment type="caution">
    <text evidence="5">The sequence shown here is derived from an EMBL/GenBank/DDBJ whole genome shotgun (WGS) entry which is preliminary data.</text>
</comment>
<dbReference type="SMART" id="SM00636">
    <property type="entry name" value="Glyco_18"/>
    <property type="match status" value="1"/>
</dbReference>
<keyword evidence="3" id="KW-1133">Transmembrane helix</keyword>
<dbReference type="InterPro" id="IPR001223">
    <property type="entry name" value="Glyco_hydro18_cat"/>
</dbReference>
<evidence type="ECO:0000256" key="3">
    <source>
        <dbReference type="SAM" id="Phobius"/>
    </source>
</evidence>
<sequence>MRRSESDGLPSGPSSTSALPDVDELDSWYFDDRPASVRLPRGYRVLLVILVTLVLLLTAGLGALWWRVATPTPAPLGHSLPVVIGAVPYWDEAEARLTTEARASAMTTTSPWSYAVTADGGVELQPGLSADGERALHDRWRQQGLRVVPTIANTSQGLWDTATVSRVLGDPQLRDAHVTAIVALVQDEGFEGIQIDYEDLPATDRDPFSAFLSALGPALRAQGKILYVTVHVKEDDAGYDERNRAQDYAAIGQAADLVCLMAYDWHWSTGPSGPIAPYDWVDRVLRYSVTQIPPEKLVLGVGLFGYDWVGTTADNVTWRQVVALAAQHQVDEQWDVGAQSPHFSYTVDGVTHEVWYENGRSVNAKFDLARRYGLQGIELWRLGAEDPSIWDPGP</sequence>
<dbReference type="Gene3D" id="3.10.50.10">
    <property type="match status" value="1"/>
</dbReference>
<accession>A0A4U6QM86</accession>
<dbReference type="EMBL" id="SZZH01000001">
    <property type="protein sequence ID" value="TKV61720.1"/>
    <property type="molecule type" value="Genomic_DNA"/>
</dbReference>
<dbReference type="SUPFAM" id="SSF51445">
    <property type="entry name" value="(Trans)glycosidases"/>
    <property type="match status" value="1"/>
</dbReference>
<dbReference type="GO" id="GO:0005975">
    <property type="term" value="P:carbohydrate metabolic process"/>
    <property type="evidence" value="ECO:0007669"/>
    <property type="project" value="InterPro"/>
</dbReference>
<dbReference type="PANTHER" id="PTHR46066">
    <property type="entry name" value="CHITINASE DOMAIN-CONTAINING PROTEIN 1 FAMILY MEMBER"/>
    <property type="match status" value="1"/>
</dbReference>
<dbReference type="GO" id="GO:0008061">
    <property type="term" value="F:chitin binding"/>
    <property type="evidence" value="ECO:0007669"/>
    <property type="project" value="InterPro"/>
</dbReference>
<evidence type="ECO:0000256" key="2">
    <source>
        <dbReference type="ARBA" id="ARBA00023295"/>
    </source>
</evidence>
<keyword evidence="2" id="KW-0326">Glycosidase</keyword>
<keyword evidence="1 5" id="KW-0378">Hydrolase</keyword>
<dbReference type="InterPro" id="IPR041704">
    <property type="entry name" value="CFLE_GH18"/>
</dbReference>
<keyword evidence="3" id="KW-0812">Transmembrane</keyword>
<dbReference type="Gene3D" id="3.20.20.80">
    <property type="entry name" value="Glycosidases"/>
    <property type="match status" value="1"/>
</dbReference>
<protein>
    <submittedName>
        <fullName evidence="5">Peptidoglycan hydrolase</fullName>
    </submittedName>
</protein>
<name>A0A4U6QM86_9ACTN</name>
<reference evidence="5 6" key="1">
    <citation type="submission" date="2019-05" db="EMBL/GenBank/DDBJ databases">
        <title>Nakamurella sp. N5BH11, whole genome shotgun sequence.</title>
        <authorList>
            <person name="Tuo L."/>
        </authorList>
    </citation>
    <scope>NUCLEOTIDE SEQUENCE [LARGE SCALE GENOMIC DNA]</scope>
    <source>
        <strain evidence="5 6">N5BH11</strain>
    </source>
</reference>
<dbReference type="AlphaFoldDB" id="A0A4U6QM86"/>
<dbReference type="CDD" id="cd02874">
    <property type="entry name" value="GH18_CFLE_spore_hydrolase"/>
    <property type="match status" value="1"/>
</dbReference>
<dbReference type="InterPro" id="IPR011583">
    <property type="entry name" value="Chitinase_II/V-like_cat"/>
</dbReference>
<dbReference type="RefSeq" id="WP_137449025.1">
    <property type="nucleotide sequence ID" value="NZ_SZZH01000001.1"/>
</dbReference>
<evidence type="ECO:0000313" key="5">
    <source>
        <dbReference type="EMBL" id="TKV61720.1"/>
    </source>
</evidence>
<evidence type="ECO:0000259" key="4">
    <source>
        <dbReference type="PROSITE" id="PS51910"/>
    </source>
</evidence>